<feature type="signal peptide" evidence="1">
    <location>
        <begin position="1"/>
        <end position="21"/>
    </location>
</feature>
<reference evidence="2 3" key="1">
    <citation type="submission" date="2019-03" db="EMBL/GenBank/DDBJ databases">
        <title>Genomic Encyclopedia of Archaeal and Bacterial Type Strains, Phase II (KMG-II): from individual species to whole genera.</title>
        <authorList>
            <person name="Goeker M."/>
        </authorList>
    </citation>
    <scope>NUCLEOTIDE SEQUENCE [LARGE SCALE GENOMIC DNA]</scope>
    <source>
        <strain evidence="2 3">RL-C</strain>
    </source>
</reference>
<proteinExistence type="predicted"/>
<keyword evidence="1" id="KW-0732">Signal</keyword>
<organism evidence="2 3">
    <name type="scientific">Acetobacteroides hydrogenigenes</name>
    <dbReference type="NCBI Taxonomy" id="979970"/>
    <lineage>
        <taxon>Bacteria</taxon>
        <taxon>Pseudomonadati</taxon>
        <taxon>Bacteroidota</taxon>
        <taxon>Bacteroidia</taxon>
        <taxon>Bacteroidales</taxon>
        <taxon>Rikenellaceae</taxon>
        <taxon>Acetobacteroides</taxon>
    </lineage>
</organism>
<evidence type="ECO:0000256" key="1">
    <source>
        <dbReference type="SAM" id="SignalP"/>
    </source>
</evidence>
<dbReference type="Proteomes" id="UP000294830">
    <property type="component" value="Unassembled WGS sequence"/>
</dbReference>
<evidence type="ECO:0008006" key="4">
    <source>
        <dbReference type="Google" id="ProtNLM"/>
    </source>
</evidence>
<keyword evidence="3" id="KW-1185">Reference proteome</keyword>
<dbReference type="AlphaFoldDB" id="A0A4R2E879"/>
<name>A0A4R2E879_9BACT</name>
<comment type="caution">
    <text evidence="2">The sequence shown here is derived from an EMBL/GenBank/DDBJ whole genome shotgun (WGS) entry which is preliminary data.</text>
</comment>
<evidence type="ECO:0000313" key="2">
    <source>
        <dbReference type="EMBL" id="TCN63036.1"/>
    </source>
</evidence>
<evidence type="ECO:0000313" key="3">
    <source>
        <dbReference type="Proteomes" id="UP000294830"/>
    </source>
</evidence>
<dbReference type="PROSITE" id="PS51257">
    <property type="entry name" value="PROKAR_LIPOPROTEIN"/>
    <property type="match status" value="1"/>
</dbReference>
<dbReference type="OrthoDB" id="9821446at2"/>
<dbReference type="RefSeq" id="WP_131840204.1">
    <property type="nucleotide sequence ID" value="NZ_SLWB01000016.1"/>
</dbReference>
<dbReference type="EMBL" id="SLWB01000016">
    <property type="protein sequence ID" value="TCN63036.1"/>
    <property type="molecule type" value="Genomic_DNA"/>
</dbReference>
<protein>
    <recommendedName>
        <fullName evidence="4">Lipocalin-like protein</fullName>
    </recommendedName>
</protein>
<feature type="chain" id="PRO_5020706484" description="Lipocalin-like protein" evidence="1">
    <location>
        <begin position="22"/>
        <end position="231"/>
    </location>
</feature>
<accession>A0A4R2E879</accession>
<gene>
    <name evidence="2" type="ORF">CLV25_11614</name>
</gene>
<sequence>MNLLKRLFIVALSVASFTSCDLNELVATKPTKQQMQGTWVLTKATDSQGTDITQKLSFPVTAIQLTDDNGMVGTMAPMFTYLVYGGSKWSEAAGKMDQLFDYVNMRFNTGEFFVADGQVDNFTVEAKLQATAIAGGGALTDILKIFGVNTSFLQQVIYHKFMNVAVFFDGKDTMIWEFDQQTDAVYNYKNSVGEMVPWTGWSTASFQKCRFVFARKTLKLEDIVRNANQRY</sequence>